<keyword evidence="4" id="KW-1185">Reference proteome</keyword>
<feature type="transmembrane region" description="Helical" evidence="2">
    <location>
        <begin position="144"/>
        <end position="164"/>
    </location>
</feature>
<protein>
    <submittedName>
        <fullName evidence="3">Uncharacterized protein</fullName>
    </submittedName>
</protein>
<feature type="transmembrane region" description="Helical" evidence="2">
    <location>
        <begin position="42"/>
        <end position="61"/>
    </location>
</feature>
<feature type="transmembrane region" description="Helical" evidence="2">
    <location>
        <begin position="242"/>
        <end position="261"/>
    </location>
</feature>
<feature type="transmembrane region" description="Helical" evidence="2">
    <location>
        <begin position="81"/>
        <end position="101"/>
    </location>
</feature>
<proteinExistence type="predicted"/>
<feature type="transmembrane region" description="Helical" evidence="2">
    <location>
        <begin position="113"/>
        <end position="132"/>
    </location>
</feature>
<feature type="compositionally biased region" description="Pro residues" evidence="1">
    <location>
        <begin position="351"/>
        <end position="387"/>
    </location>
</feature>
<keyword evidence="2" id="KW-1133">Transmembrane helix</keyword>
<name>A0A423TJU9_PENVA</name>
<organism evidence="3 4">
    <name type="scientific">Penaeus vannamei</name>
    <name type="common">Whiteleg shrimp</name>
    <name type="synonym">Litopenaeus vannamei</name>
    <dbReference type="NCBI Taxonomy" id="6689"/>
    <lineage>
        <taxon>Eukaryota</taxon>
        <taxon>Metazoa</taxon>
        <taxon>Ecdysozoa</taxon>
        <taxon>Arthropoda</taxon>
        <taxon>Crustacea</taxon>
        <taxon>Multicrustacea</taxon>
        <taxon>Malacostraca</taxon>
        <taxon>Eumalacostraca</taxon>
        <taxon>Eucarida</taxon>
        <taxon>Decapoda</taxon>
        <taxon>Dendrobranchiata</taxon>
        <taxon>Penaeoidea</taxon>
        <taxon>Penaeidae</taxon>
        <taxon>Penaeus</taxon>
    </lineage>
</organism>
<dbReference type="EMBL" id="QCYY01001615">
    <property type="protein sequence ID" value="ROT76739.1"/>
    <property type="molecule type" value="Genomic_DNA"/>
</dbReference>
<reference evidence="3 4" key="1">
    <citation type="submission" date="2018-04" db="EMBL/GenBank/DDBJ databases">
        <authorList>
            <person name="Zhang X."/>
            <person name="Yuan J."/>
            <person name="Li F."/>
            <person name="Xiang J."/>
        </authorList>
    </citation>
    <scope>NUCLEOTIDE SEQUENCE [LARGE SCALE GENOMIC DNA]</scope>
    <source>
        <tissue evidence="3">Muscle</tissue>
    </source>
</reference>
<sequence length="547" mass="60921">MREVLREWRMRRPVGSEGLCDGREVQDGTNEPMEEKGDRRNFPIPSPFFIIHLSFASPSFLQSQLPSPPFLPPPFFHSSISFFPSFVNTLYSLSFYCFHTSFPPPPSFFIKSFFFPFLSFSQTPFLASPTFFHPFFLSPQPPPSLLSVLFSHVLLILLLSLSPISSLPSPFSLSLSFFLPTSSLFLLSPSSLPPFSLPPFFLHPSFSFFPPLSSLLFLLPSLISPFFLFLPPLSPFLPSSSLLSPPFLLLLLSPPFLPSSIPPFSSLSSFFHPSFLLLSLLPPSSLPHFLPSSIPPFSSPSSLSPLSIHFLSPRTPFITHAKDSLPPPSKDLLRVPPQPPHQKDPLQESLPPHPHPGQDPSRVPLPPPPTLPPQPRISSLVPPPPCSPTISLPQPSPSQGQGSPPLVPRPLFPPPSPLPPPPPQPLPTPRPRISSVPLVLAFLQPLREGSYVLRRPPVMGILSFVSSYDSGNKQQTKEKRSLPTPFRLNNRLRMHSGTASNPVQTASQSAATFEFEKKYLYKEKEEIWGNQGWRKEIEKGRKKELRK</sequence>
<reference evidence="3 4" key="2">
    <citation type="submission" date="2019-01" db="EMBL/GenBank/DDBJ databases">
        <title>The decoding of complex shrimp genome reveals the adaptation for benthos swimmer, frequently molting mechanism and breeding impact on genome.</title>
        <authorList>
            <person name="Sun Y."/>
            <person name="Gao Y."/>
            <person name="Yu Y."/>
        </authorList>
    </citation>
    <scope>NUCLEOTIDE SEQUENCE [LARGE SCALE GENOMIC DNA]</scope>
    <source>
        <tissue evidence="3">Muscle</tissue>
    </source>
</reference>
<accession>A0A423TJU9</accession>
<feature type="transmembrane region" description="Helical" evidence="2">
    <location>
        <begin position="208"/>
        <end position="230"/>
    </location>
</feature>
<evidence type="ECO:0000313" key="3">
    <source>
        <dbReference type="EMBL" id="ROT76739.1"/>
    </source>
</evidence>
<evidence type="ECO:0000313" key="4">
    <source>
        <dbReference type="Proteomes" id="UP000283509"/>
    </source>
</evidence>
<evidence type="ECO:0000256" key="2">
    <source>
        <dbReference type="SAM" id="Phobius"/>
    </source>
</evidence>
<feature type="compositionally biased region" description="Pro residues" evidence="1">
    <location>
        <begin position="405"/>
        <end position="430"/>
    </location>
</feature>
<comment type="caution">
    <text evidence="3">The sequence shown here is derived from an EMBL/GenBank/DDBJ whole genome shotgun (WGS) entry which is preliminary data.</text>
</comment>
<dbReference type="AlphaFoldDB" id="A0A423TJU9"/>
<feature type="transmembrane region" description="Helical" evidence="2">
    <location>
        <begin position="171"/>
        <end position="188"/>
    </location>
</feature>
<keyword evidence="2" id="KW-0472">Membrane</keyword>
<evidence type="ECO:0000256" key="1">
    <source>
        <dbReference type="SAM" id="MobiDB-lite"/>
    </source>
</evidence>
<feature type="region of interest" description="Disordered" evidence="1">
    <location>
        <begin position="320"/>
        <end position="431"/>
    </location>
</feature>
<keyword evidence="2" id="KW-0812">Transmembrane</keyword>
<dbReference type="Proteomes" id="UP000283509">
    <property type="component" value="Unassembled WGS sequence"/>
</dbReference>
<feature type="compositionally biased region" description="Low complexity" evidence="1">
    <location>
        <begin position="388"/>
        <end position="404"/>
    </location>
</feature>
<gene>
    <name evidence="3" type="ORF">C7M84_004672</name>
</gene>
<feature type="region of interest" description="Disordered" evidence="1">
    <location>
        <begin position="19"/>
        <end position="39"/>
    </location>
</feature>